<dbReference type="EMBL" id="AECU01000196">
    <property type="protein sequence ID" value="EFQ05857.1"/>
    <property type="molecule type" value="Genomic_DNA"/>
</dbReference>
<dbReference type="RefSeq" id="WP_005944891.1">
    <property type="nucleotide sequence ID" value="NZ_GL538343.1"/>
</dbReference>
<reference evidence="8 9" key="1">
    <citation type="submission" date="2010-08" db="EMBL/GenBank/DDBJ databases">
        <authorList>
            <person name="Weinstock G."/>
            <person name="Sodergren E."/>
            <person name="Clifton S."/>
            <person name="Fulton L."/>
            <person name="Fulton B."/>
            <person name="Courtney L."/>
            <person name="Fronick C."/>
            <person name="Harrison M."/>
            <person name="Strong C."/>
            <person name="Farmer C."/>
            <person name="Delahaunty K."/>
            <person name="Markovic C."/>
            <person name="Hall O."/>
            <person name="Minx P."/>
            <person name="Tomlinson C."/>
            <person name="Mitreva M."/>
            <person name="Hou S."/>
            <person name="Chen J."/>
            <person name="Wollam A."/>
            <person name="Pepin K.H."/>
            <person name="Johnson M."/>
            <person name="Bhonagiri V."/>
            <person name="Zhang X."/>
            <person name="Suruliraj S."/>
            <person name="Warren W."/>
            <person name="Chinwalla A."/>
            <person name="Mardis E.R."/>
            <person name="Wilson R.K."/>
        </authorList>
    </citation>
    <scope>NUCLEOTIDE SEQUENCE [LARGE SCALE GENOMIC DNA]</scope>
    <source>
        <strain evidence="8 9">KLE1255</strain>
    </source>
</reference>
<dbReference type="PANTHER" id="PTHR36834:SF1">
    <property type="entry name" value="INTEGRAL MEMBRANE PROTEIN"/>
    <property type="match status" value="1"/>
</dbReference>
<feature type="transmembrane region" description="Helical" evidence="5">
    <location>
        <begin position="12"/>
        <end position="31"/>
    </location>
</feature>
<dbReference type="Pfam" id="PF06271">
    <property type="entry name" value="RDD"/>
    <property type="match status" value="1"/>
</dbReference>
<dbReference type="BioCyc" id="FCF748224-HMP:GTSS-2073-MONOMER"/>
<gene>
    <name evidence="8" type="ORF">HMPREF9436_02640</name>
</gene>
<feature type="transmembrane region" description="Helical" evidence="5">
    <location>
        <begin position="250"/>
        <end position="269"/>
    </location>
</feature>
<evidence type="ECO:0000259" key="6">
    <source>
        <dbReference type="Pfam" id="PF04892"/>
    </source>
</evidence>
<accession>E2ZLT1</accession>
<name>E2ZLT1_9FIRM</name>
<keyword evidence="4 5" id="KW-0472">Membrane</keyword>
<evidence type="ECO:0000256" key="2">
    <source>
        <dbReference type="ARBA" id="ARBA00022692"/>
    </source>
</evidence>
<feature type="transmembrane region" description="Helical" evidence="5">
    <location>
        <begin position="331"/>
        <end position="353"/>
    </location>
</feature>
<feature type="transmembrane region" description="Helical" evidence="5">
    <location>
        <begin position="290"/>
        <end position="311"/>
    </location>
</feature>
<proteinExistence type="predicted"/>
<dbReference type="HOGENOM" id="CLU_042608_1_0_9"/>
<dbReference type="InterPro" id="IPR006976">
    <property type="entry name" value="VanZ-like"/>
</dbReference>
<protein>
    <submittedName>
        <fullName evidence="8">RDD family protein</fullName>
    </submittedName>
</protein>
<dbReference type="InterPro" id="IPR053150">
    <property type="entry name" value="Teicoplanin_resist-assoc"/>
</dbReference>
<organism evidence="8 9">
    <name type="scientific">Faecalibacterium cf. prausnitzii KLE1255</name>
    <dbReference type="NCBI Taxonomy" id="748224"/>
    <lineage>
        <taxon>Bacteria</taxon>
        <taxon>Bacillati</taxon>
        <taxon>Bacillota</taxon>
        <taxon>Clostridia</taxon>
        <taxon>Eubacteriales</taxon>
        <taxon>Oscillospiraceae</taxon>
        <taxon>Faecalibacterium</taxon>
    </lineage>
</organism>
<dbReference type="AlphaFoldDB" id="E2ZLT1"/>
<feature type="transmembrane region" description="Helical" evidence="5">
    <location>
        <begin position="43"/>
        <end position="63"/>
    </location>
</feature>
<sequence>MSQYLEALRQAMVIYPIIIVLFTVPYIAWSYHKYGSVLSLRVLIVYSFILYLLCVYCLVILPLPTPEKAATLHGHKVQLIPFSFIADIAKQSQIQPGQPASWLSIFTGSAFWTTVFNLFMTMPFGVYLRYYFCYNWRKTLRLSFLLSLFFELTQLSGLYFVYPGSYRLFDVDDLIVNTTGSMIGFALAGPVSRLLPTRQELDTVSFRRGASISFTRRVFSLLADMACLTFTSGILAVVVVSFGITLSIQWMPFLFLLYFGLLPIFCHGQTPGKRLTRMKIVQRNDDTAHWYQYFLRYGLLVAGLVGVPYCLNRPLFILMDILHLDSLASLVLHGLLVGGYLFWLFFAGIRMALHKPLFYERWSRTKLVSTVKRTSN</sequence>
<dbReference type="Pfam" id="PF04892">
    <property type="entry name" value="VanZ"/>
    <property type="match status" value="1"/>
</dbReference>
<feature type="transmembrane region" description="Helical" evidence="5">
    <location>
        <begin position="110"/>
        <end position="130"/>
    </location>
</feature>
<evidence type="ECO:0000256" key="3">
    <source>
        <dbReference type="ARBA" id="ARBA00022989"/>
    </source>
</evidence>
<dbReference type="GO" id="GO:0016020">
    <property type="term" value="C:membrane"/>
    <property type="evidence" value="ECO:0007669"/>
    <property type="project" value="UniProtKB-SubCell"/>
</dbReference>
<feature type="transmembrane region" description="Helical" evidence="5">
    <location>
        <begin position="174"/>
        <end position="196"/>
    </location>
</feature>
<dbReference type="Proteomes" id="UP000006028">
    <property type="component" value="Unassembled WGS sequence"/>
</dbReference>
<feature type="transmembrane region" description="Helical" evidence="5">
    <location>
        <begin position="217"/>
        <end position="244"/>
    </location>
</feature>
<evidence type="ECO:0000259" key="7">
    <source>
        <dbReference type="Pfam" id="PF06271"/>
    </source>
</evidence>
<dbReference type="InterPro" id="IPR021192">
    <property type="entry name" value="UCP031578_Vanz/RDD"/>
</dbReference>
<feature type="domain" description="VanZ-like" evidence="6">
    <location>
        <begin position="48"/>
        <end position="188"/>
    </location>
</feature>
<dbReference type="STRING" id="748224.HMPREF9436_02640"/>
<comment type="caution">
    <text evidence="8">The sequence shown here is derived from an EMBL/GenBank/DDBJ whole genome shotgun (WGS) entry which is preliminary data.</text>
</comment>
<evidence type="ECO:0000256" key="5">
    <source>
        <dbReference type="SAM" id="Phobius"/>
    </source>
</evidence>
<dbReference type="OrthoDB" id="9805025at2"/>
<comment type="subcellular location">
    <subcellularLocation>
        <location evidence="1">Membrane</location>
        <topology evidence="1">Multi-pass membrane protein</topology>
    </subcellularLocation>
</comment>
<dbReference type="eggNOG" id="COG4767">
    <property type="taxonomic scope" value="Bacteria"/>
</dbReference>
<feature type="domain" description="RDD" evidence="7">
    <location>
        <begin position="213"/>
        <end position="353"/>
    </location>
</feature>
<evidence type="ECO:0000256" key="1">
    <source>
        <dbReference type="ARBA" id="ARBA00004141"/>
    </source>
</evidence>
<evidence type="ECO:0000313" key="8">
    <source>
        <dbReference type="EMBL" id="EFQ05857.1"/>
    </source>
</evidence>
<keyword evidence="2 5" id="KW-0812">Transmembrane</keyword>
<evidence type="ECO:0000256" key="4">
    <source>
        <dbReference type="ARBA" id="ARBA00023136"/>
    </source>
</evidence>
<dbReference type="InterPro" id="IPR010432">
    <property type="entry name" value="RDD"/>
</dbReference>
<evidence type="ECO:0000313" key="9">
    <source>
        <dbReference type="Proteomes" id="UP000006028"/>
    </source>
</evidence>
<dbReference type="PANTHER" id="PTHR36834">
    <property type="entry name" value="MEMBRANE PROTEIN-RELATED"/>
    <property type="match status" value="1"/>
</dbReference>
<dbReference type="PIRSF" id="PIRSF031578">
    <property type="entry name" value="Uncharacterised_Vanz_RDD-cont"/>
    <property type="match status" value="1"/>
</dbReference>
<feature type="transmembrane region" description="Helical" evidence="5">
    <location>
        <begin position="142"/>
        <end position="162"/>
    </location>
</feature>
<keyword evidence="3 5" id="KW-1133">Transmembrane helix</keyword>